<dbReference type="InterPro" id="IPR013783">
    <property type="entry name" value="Ig-like_fold"/>
</dbReference>
<dbReference type="RefSeq" id="WP_079547208.1">
    <property type="nucleotide sequence ID" value="NZ_CP117826.1"/>
</dbReference>
<dbReference type="AlphaFoldDB" id="A0AAU8A9Y3"/>
<dbReference type="Gene3D" id="2.60.40.10">
    <property type="entry name" value="Immunoglobulins"/>
    <property type="match status" value="1"/>
</dbReference>
<keyword evidence="1 4" id="KW-0378">Hydrolase</keyword>
<gene>
    <name evidence="4" type="ORF">PUP29_03435</name>
</gene>
<dbReference type="CDD" id="cd11338">
    <property type="entry name" value="AmyAc_CMD"/>
    <property type="match status" value="1"/>
</dbReference>
<dbReference type="InterPro" id="IPR045857">
    <property type="entry name" value="O16G_dom_2"/>
</dbReference>
<dbReference type="Pfam" id="PF00128">
    <property type="entry name" value="Alpha-amylase"/>
    <property type="match status" value="1"/>
</dbReference>
<dbReference type="Gene3D" id="3.20.20.80">
    <property type="entry name" value="Glycosidases"/>
    <property type="match status" value="1"/>
</dbReference>
<evidence type="ECO:0000256" key="1">
    <source>
        <dbReference type="ARBA" id="ARBA00022801"/>
    </source>
</evidence>
<proteinExistence type="predicted"/>
<dbReference type="PANTHER" id="PTHR10357:SF210">
    <property type="entry name" value="MALTODEXTRIN GLUCOSIDASE"/>
    <property type="match status" value="1"/>
</dbReference>
<reference evidence="4" key="1">
    <citation type="submission" date="2023-02" db="EMBL/GenBank/DDBJ databases">
        <title>Gut commensal Christensenella minuta modulates host metabolism via a new class of secondary bile acids.</title>
        <authorList>
            <person name="Liu C."/>
        </authorList>
    </citation>
    <scope>NUCLEOTIDE SEQUENCE</scope>
    <source>
        <strain evidence="4">CA70</strain>
    </source>
</reference>
<dbReference type="PANTHER" id="PTHR10357">
    <property type="entry name" value="ALPHA-AMYLASE FAMILY MEMBER"/>
    <property type="match status" value="1"/>
</dbReference>
<organism evidence="4">
    <name type="scientific">Christensenella massiliensis</name>
    <dbReference type="NCBI Taxonomy" id="1805714"/>
    <lineage>
        <taxon>Bacteria</taxon>
        <taxon>Bacillati</taxon>
        <taxon>Bacillota</taxon>
        <taxon>Clostridia</taxon>
        <taxon>Christensenellales</taxon>
        <taxon>Christensenellaceae</taxon>
        <taxon>Christensenella</taxon>
    </lineage>
</organism>
<dbReference type="Gene3D" id="3.90.400.10">
    <property type="entry name" value="Oligo-1,6-glucosidase, Domain 2"/>
    <property type="match status" value="1"/>
</dbReference>
<protein>
    <submittedName>
        <fullName evidence="4">Glycoside hydrolase family 13 protein</fullName>
    </submittedName>
</protein>
<dbReference type="InterPro" id="IPR017853">
    <property type="entry name" value="GH"/>
</dbReference>
<name>A0AAU8A9Y3_9FIRM</name>
<feature type="domain" description="Glycosyl hydrolase family 13 catalytic" evidence="3">
    <location>
        <begin position="141"/>
        <end position="554"/>
    </location>
</feature>
<accession>A0AAU8A9Y3</accession>
<dbReference type="EMBL" id="CP117826">
    <property type="protein sequence ID" value="XCC62981.1"/>
    <property type="molecule type" value="Genomic_DNA"/>
</dbReference>
<dbReference type="SMART" id="SM00642">
    <property type="entry name" value="Aamy"/>
    <property type="match status" value="1"/>
</dbReference>
<dbReference type="InterPro" id="IPR006047">
    <property type="entry name" value="GH13_cat_dom"/>
</dbReference>
<sequence>MQEIDFSKQLMHDSAEEIYRVPLGAVAAGTAVRLSLAAYELDFKKAYLILMTDGMEESVEMRQTENGFWQAEYTAPDIPGLVWYWFRICLDENCSIYYGARSGYTSGTGEVYRNPPPPFQLTVYDGAFTTPDWAKRANLYQIFPDRFARDESDTFRRGADYHRSLGRNVLVHEDWNEPVLYEAIEGQEHYEPCDYYGGTLRGIMEALDELCGIGITALYLNPIVEGASNHRYNTGDYKKVDPILGTAEDFEQLVREAHKRGIRVILDGVYSHTGDDSVYFNRYGRYDSIGAYQSKASPYYSWYRFTDYPNEYKCWWGFQTLPEVCETEPEWIDFVIEGEQSVFSTWLAHGADGFRLDVADELPDETIERMRVSLKREAPDNFLLGEVWEDATTKQSYGKLRTYALGKGLDSVMNYPLAGAVTEFLQGKKNAWEFKRFLVGQSQNYPREMYYCLMNLLSSHDIARIRTVLGTRIDARSLSREQQAHFVVSKEQDEYGARLQRLAAGIQFSLPGMPCIYYGDETGMHGLLDPFNRGPYEVRDRNMKEYYKTLALLRKENDAFKTGCCIFYVQEENVLGILRYCAEGKDAFGMPARNGLFLTLINRGKETRRAAIDLFAREELMPEKHRLIFRELEFECAECRLTGAIYPVREGLVQAEIPAEGIRILEIK</sequence>
<dbReference type="GO" id="GO:0005975">
    <property type="term" value="P:carbohydrate metabolic process"/>
    <property type="evidence" value="ECO:0007669"/>
    <property type="project" value="InterPro"/>
</dbReference>
<dbReference type="SUPFAM" id="SSF51445">
    <property type="entry name" value="(Trans)glycosidases"/>
    <property type="match status" value="1"/>
</dbReference>
<dbReference type="GO" id="GO:0016798">
    <property type="term" value="F:hydrolase activity, acting on glycosyl bonds"/>
    <property type="evidence" value="ECO:0007669"/>
    <property type="project" value="UniProtKB-KW"/>
</dbReference>
<evidence type="ECO:0000256" key="2">
    <source>
        <dbReference type="ARBA" id="ARBA00023295"/>
    </source>
</evidence>
<keyword evidence="2" id="KW-0326">Glycosidase</keyword>
<evidence type="ECO:0000259" key="3">
    <source>
        <dbReference type="SMART" id="SM00642"/>
    </source>
</evidence>
<evidence type="ECO:0000313" key="4">
    <source>
        <dbReference type="EMBL" id="XCC62981.1"/>
    </source>
</evidence>